<dbReference type="GO" id="GO:0016616">
    <property type="term" value="F:oxidoreductase activity, acting on the CH-OH group of donors, NAD or NADP as acceptor"/>
    <property type="evidence" value="ECO:0007669"/>
    <property type="project" value="TreeGrafter"/>
</dbReference>
<dbReference type="CDD" id="cd05233">
    <property type="entry name" value="SDR_c"/>
    <property type="match status" value="1"/>
</dbReference>
<dbReference type="SUPFAM" id="SSF51735">
    <property type="entry name" value="NAD(P)-binding Rossmann-fold domains"/>
    <property type="match status" value="1"/>
</dbReference>
<evidence type="ECO:0000313" key="3">
    <source>
        <dbReference type="EMBL" id="QCZ92527.1"/>
    </source>
</evidence>
<dbReference type="PANTHER" id="PTHR42760">
    <property type="entry name" value="SHORT-CHAIN DEHYDROGENASES/REDUCTASES FAMILY MEMBER"/>
    <property type="match status" value="1"/>
</dbReference>
<dbReference type="Gene3D" id="3.40.50.720">
    <property type="entry name" value="NAD(P)-binding Rossmann-like Domain"/>
    <property type="match status" value="1"/>
</dbReference>
<reference evidence="3 4" key="1">
    <citation type="submission" date="2019-04" db="EMBL/GenBank/DDBJ databases">
        <title>Salinimonas iocasae sp. nov., a halophilic bacterium isolated from the outer tube casing of tubeworms in Okinawa Trough.</title>
        <authorList>
            <person name="Zhang H."/>
            <person name="Wang H."/>
            <person name="Li C."/>
        </authorList>
    </citation>
    <scope>NUCLEOTIDE SEQUENCE [LARGE SCALE GENOMIC DNA]</scope>
    <source>
        <strain evidence="3 4">KX18D6</strain>
    </source>
</reference>
<evidence type="ECO:0000256" key="1">
    <source>
        <dbReference type="ARBA" id="ARBA00006484"/>
    </source>
</evidence>
<keyword evidence="2" id="KW-0560">Oxidoreductase</keyword>
<proteinExistence type="inferred from homology"/>
<evidence type="ECO:0000313" key="4">
    <source>
        <dbReference type="Proteomes" id="UP000304912"/>
    </source>
</evidence>
<dbReference type="Proteomes" id="UP000304912">
    <property type="component" value="Chromosome"/>
</dbReference>
<dbReference type="FunFam" id="3.40.50.720:FF:000084">
    <property type="entry name" value="Short-chain dehydrogenase reductase"/>
    <property type="match status" value="1"/>
</dbReference>
<dbReference type="KEGG" id="salk:FBQ74_03145"/>
<sequence length="256" mass="28322">MTEHCQQTTHYPSLVGKRVFITGGGTGIGAEMVRRFALQGALVTFVDMAETPSVELARELSQYNVRFEQCDLRDIAHLQSIIQQTGREQGPIGVLINNAADDTRHNIDEVTVEYWDDRLAVNLRPSFFAAQAVSEQMKQINGGSIINMGSASWRIKQSCMPAYTSAKAAIEGMSRSLASAYGQHNIRVNTLVPGWVMTKRQMSHWLDPEVVETVKQQQCIHQTLKPAHIVNAALFLAADDSSMMTAQTLTIDAGWT</sequence>
<dbReference type="PRINTS" id="PR00080">
    <property type="entry name" value="SDRFAMILY"/>
</dbReference>
<dbReference type="OrthoDB" id="9789398at2"/>
<dbReference type="PRINTS" id="PR00081">
    <property type="entry name" value="GDHRDH"/>
</dbReference>
<accession>A0A5B7Y9S5</accession>
<dbReference type="PANTHER" id="PTHR42760:SF133">
    <property type="entry name" value="3-OXOACYL-[ACYL-CARRIER-PROTEIN] REDUCTASE"/>
    <property type="match status" value="1"/>
</dbReference>
<gene>
    <name evidence="3" type="ORF">FBQ74_03145</name>
</gene>
<dbReference type="RefSeq" id="WP_139755280.1">
    <property type="nucleotide sequence ID" value="NZ_CP039852.1"/>
</dbReference>
<evidence type="ECO:0000256" key="2">
    <source>
        <dbReference type="ARBA" id="ARBA00023002"/>
    </source>
</evidence>
<protein>
    <submittedName>
        <fullName evidence="3">SDR family oxidoreductase</fullName>
    </submittedName>
</protein>
<dbReference type="InterPro" id="IPR036291">
    <property type="entry name" value="NAD(P)-bd_dom_sf"/>
</dbReference>
<dbReference type="InterPro" id="IPR002347">
    <property type="entry name" value="SDR_fam"/>
</dbReference>
<dbReference type="PROSITE" id="PS00061">
    <property type="entry name" value="ADH_SHORT"/>
    <property type="match status" value="1"/>
</dbReference>
<keyword evidence="4" id="KW-1185">Reference proteome</keyword>
<comment type="similarity">
    <text evidence="1">Belongs to the short-chain dehydrogenases/reductases (SDR) family.</text>
</comment>
<name>A0A5B7Y9S5_9ALTE</name>
<dbReference type="EMBL" id="CP039852">
    <property type="protein sequence ID" value="QCZ92527.1"/>
    <property type="molecule type" value="Genomic_DNA"/>
</dbReference>
<dbReference type="Pfam" id="PF13561">
    <property type="entry name" value="adh_short_C2"/>
    <property type="match status" value="1"/>
</dbReference>
<organism evidence="3 4">
    <name type="scientific">Salinimonas iocasae</name>
    <dbReference type="NCBI Taxonomy" id="2572577"/>
    <lineage>
        <taxon>Bacteria</taxon>
        <taxon>Pseudomonadati</taxon>
        <taxon>Pseudomonadota</taxon>
        <taxon>Gammaproteobacteria</taxon>
        <taxon>Alteromonadales</taxon>
        <taxon>Alteromonadaceae</taxon>
        <taxon>Alteromonas/Salinimonas group</taxon>
        <taxon>Salinimonas</taxon>
    </lineage>
</organism>
<dbReference type="AlphaFoldDB" id="A0A5B7Y9S5"/>
<dbReference type="InterPro" id="IPR020904">
    <property type="entry name" value="Sc_DH/Rdtase_CS"/>
</dbReference>